<proteinExistence type="predicted"/>
<dbReference type="InterPro" id="IPR001810">
    <property type="entry name" value="F-box_dom"/>
</dbReference>
<evidence type="ECO:0000313" key="2">
    <source>
        <dbReference type="EMBL" id="KAJ7645388.1"/>
    </source>
</evidence>
<evidence type="ECO:0000313" key="3">
    <source>
        <dbReference type="Proteomes" id="UP001221757"/>
    </source>
</evidence>
<keyword evidence="3" id="KW-1185">Reference proteome</keyword>
<gene>
    <name evidence="2" type="ORF">B0H17DRAFT_450243</name>
</gene>
<dbReference type="EMBL" id="JARKIE010000398">
    <property type="protein sequence ID" value="KAJ7645388.1"/>
    <property type="molecule type" value="Genomic_DNA"/>
</dbReference>
<dbReference type="AlphaFoldDB" id="A0AAD7FYY9"/>
<reference evidence="2" key="1">
    <citation type="submission" date="2023-03" db="EMBL/GenBank/DDBJ databases">
        <title>Massive genome expansion in bonnet fungi (Mycena s.s.) driven by repeated elements and novel gene families across ecological guilds.</title>
        <authorList>
            <consortium name="Lawrence Berkeley National Laboratory"/>
            <person name="Harder C.B."/>
            <person name="Miyauchi S."/>
            <person name="Viragh M."/>
            <person name="Kuo A."/>
            <person name="Thoen E."/>
            <person name="Andreopoulos B."/>
            <person name="Lu D."/>
            <person name="Skrede I."/>
            <person name="Drula E."/>
            <person name="Henrissat B."/>
            <person name="Morin E."/>
            <person name="Kohler A."/>
            <person name="Barry K."/>
            <person name="LaButti K."/>
            <person name="Morin E."/>
            <person name="Salamov A."/>
            <person name="Lipzen A."/>
            <person name="Mereny Z."/>
            <person name="Hegedus B."/>
            <person name="Baldrian P."/>
            <person name="Stursova M."/>
            <person name="Weitz H."/>
            <person name="Taylor A."/>
            <person name="Grigoriev I.V."/>
            <person name="Nagy L.G."/>
            <person name="Martin F."/>
            <person name="Kauserud H."/>
        </authorList>
    </citation>
    <scope>NUCLEOTIDE SEQUENCE</scope>
    <source>
        <strain evidence="2">CBHHK067</strain>
    </source>
</reference>
<name>A0AAD7FYY9_MYCRO</name>
<dbReference type="PROSITE" id="PS50181">
    <property type="entry name" value="FBOX"/>
    <property type="match status" value="1"/>
</dbReference>
<dbReference type="InterPro" id="IPR036047">
    <property type="entry name" value="F-box-like_dom_sf"/>
</dbReference>
<comment type="caution">
    <text evidence="2">The sequence shown here is derived from an EMBL/GenBank/DDBJ whole genome shotgun (WGS) entry which is preliminary data.</text>
</comment>
<feature type="domain" description="F-box" evidence="1">
    <location>
        <begin position="33"/>
        <end position="78"/>
    </location>
</feature>
<dbReference type="Proteomes" id="UP001221757">
    <property type="component" value="Unassembled WGS sequence"/>
</dbReference>
<dbReference type="SUPFAM" id="SSF81383">
    <property type="entry name" value="F-box domain"/>
    <property type="match status" value="1"/>
</dbReference>
<accession>A0AAD7FYY9</accession>
<dbReference type="Pfam" id="PF00646">
    <property type="entry name" value="F-box"/>
    <property type="match status" value="1"/>
</dbReference>
<organism evidence="2 3">
    <name type="scientific">Mycena rosella</name>
    <name type="common">Pink bonnet</name>
    <name type="synonym">Agaricus rosellus</name>
    <dbReference type="NCBI Taxonomy" id="1033263"/>
    <lineage>
        <taxon>Eukaryota</taxon>
        <taxon>Fungi</taxon>
        <taxon>Dikarya</taxon>
        <taxon>Basidiomycota</taxon>
        <taxon>Agaricomycotina</taxon>
        <taxon>Agaricomycetes</taxon>
        <taxon>Agaricomycetidae</taxon>
        <taxon>Agaricales</taxon>
        <taxon>Marasmiineae</taxon>
        <taxon>Mycenaceae</taxon>
        <taxon>Mycena</taxon>
    </lineage>
</organism>
<evidence type="ECO:0000259" key="1">
    <source>
        <dbReference type="PROSITE" id="PS50181"/>
    </source>
</evidence>
<protein>
    <recommendedName>
        <fullName evidence="1">F-box domain-containing protein</fullName>
    </recommendedName>
</protein>
<sequence length="168" mass="18755">MEGAKAGTSITKSRKLFSGFRKAKPAAEDVSLAFKFQDLPYDILLLILAHLPRNYILTLCLLSRSMFDLLVPPLYASVDLKTSSACRATLSSKRLFEPNMAAHMRKLIVRPNHPSCWARTNEPAVDESWVADTLARLASSGHLANLHTFIWDGMESPSDSLWLALRLK</sequence>